<dbReference type="RefSeq" id="WP_161553006.1">
    <property type="nucleotide sequence ID" value="NZ_AP022325.1"/>
</dbReference>
<dbReference type="EMBL" id="AP022325">
    <property type="protein sequence ID" value="BBU47497.1"/>
    <property type="molecule type" value="Genomic_DNA"/>
</dbReference>
<dbReference type="KEGG" id="mfel:JPM2_1900"/>
<keyword evidence="2" id="KW-0812">Transmembrane</keyword>
<evidence type="ECO:0000256" key="2">
    <source>
        <dbReference type="SAM" id="Phobius"/>
    </source>
</evidence>
<keyword evidence="1" id="KW-0175">Coiled coil</keyword>
<organism evidence="3 4">
    <name type="scientific">Mycoplasmopsis felis</name>
    <dbReference type="NCBI Taxonomy" id="33923"/>
    <lineage>
        <taxon>Bacteria</taxon>
        <taxon>Bacillati</taxon>
        <taxon>Mycoplasmatota</taxon>
        <taxon>Mycoplasmoidales</taxon>
        <taxon>Metamycoplasmataceae</taxon>
        <taxon>Mycoplasmopsis</taxon>
    </lineage>
</organism>
<evidence type="ECO:0008006" key="5">
    <source>
        <dbReference type="Google" id="ProtNLM"/>
    </source>
</evidence>
<dbReference type="Proteomes" id="UP000464317">
    <property type="component" value="Chromosome"/>
</dbReference>
<sequence>MKKKLSLKAKILLSISILTAGSGIAIGSMFAYANNSDEVNGSYLKINENEFKNDYSKIYDDSRTLIPEISILDPLKKIQVATISDSDFSQYSFVGESEVYNFDNFFKEYFNRYNESFILEVKYGSFSFYDEYVLAVKPKQFINFTKWFIENVAWGPDLLTLDSFRIVPGVEQNGNAITLGAHSTVHKEVSEIKFFPDAFFGSMPIYSILSGPGNSDDSLTYSLFKTVQNKDTIEDFLKSIPLASSLKNSLAIEHNNAFWSLSIPSRIIGKHFKIYPSVGNNIRRGEGTIIFDNSLTKEEFDKYKVSHNLDSKLNYEDLIDTEVLSVVSDVNDSNPFLEIEFNHKINNKNFKFTMNQGNIDETWDISYNTLKKVIDNSIKHFLDFYDVKAYENKTIWQYQNKNGVVSYYRSKLEALNKEKELINWANLDSEQQNKLKKLQVVNLDVIDKSLNITLVDENQNNQTITFNSQNITKQEQESFNKFKIAVGYGGGINPIALSAGPEDISILDDNGKPLRGLASRKYQVYNESYTGLIDKVIEKYPHLLKKQNGPHIVKTLNEQGYYEYSLSEGEYYGLSENDRIGLPLLMGASLDNFDGVSADFLKYVAAHEYGHHFTLDQSQALNQDNNAIIVGGLSTRGGINESSYYSSKALKNYLYARTNLDFVRVNALGTENENTRKNGSFIKFLFKDKTTGEFIKELDDDIWGNAFKSNDIFEVLDNPKRRFLQTFEGLENAAKLRNVKLGDLFIANSFDENSGTLNPFINGSAKSFEKKLIDGKEVFVFKEVSAQDIVNQLKDGLGNSIDKAIEIVDEQTIRISVVQTVQEGEITKATKINLFNKDGSPAINVPLNEPLDQTSLDYINSQTNLISRAIENIIQTNYNESGWNEQGTFLGGDISLGWTSLLNSSSTNGIKNNLLNRNNPNEIDISHNEINNPNNPRTSFEYTALSKNVSLEQSLRELANAVIAVSRSQNQVGWRQALQAQVGTVFAFIDNDQIQSKYTFPYASDSYLLNEMYLRFQEFYNILERLNLSNIYGMMQLHPGFGLLLRGSGILMSDPSQINPILSFLDSSNNIVSPTRLQNAVLNRTNEFTVAELTQKITLNNINGRANGSLSLYSAYNSTIRSQINQGSQTAYAPVFDNFEAFLDFTSIDYSKAKLVKSTYKDNKANGEFNWDIDYVKSKFDFELFKNEVLSSDENDDIKEFVKKASEQNIANELMYRFRHSNHFFTVKDFNPIKDLQANQAIFSSRYGINVINPNFTEGFVYDLNDIGDLDPRTFFDANKLQEKIKEYVVNLVGQEKSQETFETLNSQDLYRIMGNILTWNNQGKVNQARFDYILYPTFSNGKPSSDVINYNLTRVEALLNDKFTDYIYNIAETLTRDFVQTTYVPETKDFENLPSYFTGISEAHTGLDYVIDATQLSFWNNNLNNQNNMNLGVVQAVRSQKFNNYYDKIKQTHFISSNLIKQERELERSIRKLLNESNKRLESLLEQYRTTTNQKTKEELNKEIQTQRAIVKTYEKNVLDIRAKISDITNDKFKAVGETTSKELGIFNQRNRDIIANQEIRNSSYFGNFMTRNNGYFKDRFQKEKIGMHLYDDQGKEVVDNEIRLKDFDGNQITSRPRAFFISQLMNYGVGNRTISGIFRNKRLDALALYGYVKNSDAKLIKKIRFIDVHTNEVKYLPVNFKDTNNIFYLKQQGIKESKVSIEDEGYTSWISDFGLMAKYRNTLLLPKHEYYLEFVDENDNVVSEVELGDLDFIAENGKTGTQASVKIYKNKNQDTNNKYKSIINIDYQFNISG</sequence>
<evidence type="ECO:0000313" key="4">
    <source>
        <dbReference type="Proteomes" id="UP000464317"/>
    </source>
</evidence>
<dbReference type="NCBIfam" id="NF012210">
    <property type="entry name" value="PDxFFG"/>
    <property type="match status" value="1"/>
</dbReference>
<evidence type="ECO:0000313" key="3">
    <source>
        <dbReference type="EMBL" id="BBU47497.1"/>
    </source>
</evidence>
<protein>
    <recommendedName>
        <fullName evidence="5">PDxFFG protein</fullName>
    </recommendedName>
</protein>
<feature type="transmembrane region" description="Helical" evidence="2">
    <location>
        <begin position="12"/>
        <end position="33"/>
    </location>
</feature>
<name>A0A809S088_9BACT</name>
<reference evidence="3 4" key="1">
    <citation type="submission" date="2020-01" db="EMBL/GenBank/DDBJ databases">
        <title>Complete genome sequence of Mycoplasma felis strain Myco-2.</title>
        <authorList>
            <person name="Kinoshita Y."/>
            <person name="Niwa H."/>
            <person name="Uchida-Fujii E."/>
            <person name="Nukada T."/>
        </authorList>
    </citation>
    <scope>NUCLEOTIDE SEQUENCE [LARGE SCALE GENOMIC DNA]</scope>
    <source>
        <strain evidence="3 4">Myco-2</strain>
    </source>
</reference>
<feature type="coiled-coil region" evidence="1">
    <location>
        <begin position="1457"/>
        <end position="1518"/>
    </location>
</feature>
<keyword evidence="2" id="KW-0472">Membrane</keyword>
<accession>A0A809S088</accession>
<evidence type="ECO:0000256" key="1">
    <source>
        <dbReference type="SAM" id="Coils"/>
    </source>
</evidence>
<gene>
    <name evidence="3" type="ORF">JPM2_1900</name>
</gene>
<keyword evidence="2" id="KW-1133">Transmembrane helix</keyword>
<proteinExistence type="predicted"/>
<keyword evidence="4" id="KW-1185">Reference proteome</keyword>